<feature type="region of interest" description="Disordered" evidence="1">
    <location>
        <begin position="878"/>
        <end position="923"/>
    </location>
</feature>
<feature type="region of interest" description="Disordered" evidence="1">
    <location>
        <begin position="999"/>
        <end position="1020"/>
    </location>
</feature>
<accession>A0ABN9Q4K2</accession>
<sequence>MTSVSVAVVHPRLGSLAVCVDRELAIHCGQSLRLVQRIPEATGCEDVAWHPQGPSLVAFVPGASSAAVMLFTSGGAADTSDCRQLRCVHTYHLPWAGGLGGAGVCLGEGHLLVGGADLSVWGCSFAPWPEGALPEEGAHLLHCAEEPDLQQAMGHLGPVTRMSLDGSARFLATLHGHAESAARVWWAASGEDDAHGHGVRPARREVPGRGRLPRSTAEAKSPVGGTCVLLLSHGEPLVDVSWAPSAAGSGSCHLAVIATLTAGGTVTVWRESAPETPLAFLVEALWHPGELWAGAPSCAVAARCSFRWAALGRCWSLDERPEVASATDWGDRPGLPLRSSGHPAGVAEGPLSTGRPFCHAGGTSMLVLLRGDGQTASVHLQAGCAGATSAVQPLAVRHAALPSLAAVGGCTAAAQCSSSLLHVDAEGAAAKDALELLLGRGSDVYRVRLEDGERATVLAVAGGLLGGEPQAGPGPHGAERPGAAEPLAVRAVEVHRTLGFVACLMQGAAEEGASTVWIGEVPCGRASLAAGRHAVPRGALQRGSLGSLQVGGGARELRWAPGSVVPPVLAVGRAGGELLACAVDPVRGVVGPGAWAAVLRGAGGPAVRGVQTLGTASEADGERAMLCLLSLPEAGPAAPELTLARLSVPAGGGAPHLEVFFVHQPSAPCLALRRPRACLAVEWLGAPPQLAAEGPAGPAPAPGGGEGLLGQIAVCCAGEGADGPEAADPRVYTLASGDQGVCARDALSAHVGPHGHVLGLALHGEWLAAVASSAEVLIWRLTAAVEAGAGCEPTAQVFQRIPLFTRRVHLGGAPPEGAGALAARHRGDAGQGRELGSARAALHRFAGGGLGMLVSGSSETDVALPMVIVRTRSAGEGEIWPIGHGPPRGRAADERPRARLEPRRRGGARRAGRRQGSRARGAAEARAAGVEAAGQRAVLAGQLRAVPCVPSDGLPCVAAEDMHAAQHIMRSLLAVLSAPRPMGIQPLLDVSLDELHAAKASAGGPPPEGPDVGAAAAEAAGATADSLFGGEDSEDEFEARLARLRRAFEDGAAEEETGYTPTSGSACTLSGRQPEFSVGWEPHTIRVQSGLSLY</sequence>
<dbReference type="SUPFAM" id="SSF50978">
    <property type="entry name" value="WD40 repeat-like"/>
    <property type="match status" value="1"/>
</dbReference>
<dbReference type="InterPro" id="IPR036322">
    <property type="entry name" value="WD40_repeat_dom_sf"/>
</dbReference>
<feature type="compositionally biased region" description="Basic residues" evidence="1">
    <location>
        <begin position="905"/>
        <end position="917"/>
    </location>
</feature>
<dbReference type="Proteomes" id="UP001189429">
    <property type="component" value="Unassembled WGS sequence"/>
</dbReference>
<comment type="caution">
    <text evidence="2">The sequence shown here is derived from an EMBL/GenBank/DDBJ whole genome shotgun (WGS) entry which is preliminary data.</text>
</comment>
<reference evidence="2" key="1">
    <citation type="submission" date="2023-10" db="EMBL/GenBank/DDBJ databases">
        <authorList>
            <person name="Chen Y."/>
            <person name="Shah S."/>
            <person name="Dougan E. K."/>
            <person name="Thang M."/>
            <person name="Chan C."/>
        </authorList>
    </citation>
    <scope>NUCLEOTIDE SEQUENCE [LARGE SCALE GENOMIC DNA]</scope>
</reference>
<evidence type="ECO:0000256" key="1">
    <source>
        <dbReference type="SAM" id="MobiDB-lite"/>
    </source>
</evidence>
<feature type="non-terminal residue" evidence="2">
    <location>
        <position position="1094"/>
    </location>
</feature>
<organism evidence="2 3">
    <name type="scientific">Prorocentrum cordatum</name>
    <dbReference type="NCBI Taxonomy" id="2364126"/>
    <lineage>
        <taxon>Eukaryota</taxon>
        <taxon>Sar</taxon>
        <taxon>Alveolata</taxon>
        <taxon>Dinophyceae</taxon>
        <taxon>Prorocentrales</taxon>
        <taxon>Prorocentraceae</taxon>
        <taxon>Prorocentrum</taxon>
    </lineage>
</organism>
<name>A0ABN9Q4K2_9DINO</name>
<keyword evidence="3" id="KW-1185">Reference proteome</keyword>
<evidence type="ECO:0000313" key="2">
    <source>
        <dbReference type="EMBL" id="CAK0800400.1"/>
    </source>
</evidence>
<feature type="compositionally biased region" description="Basic and acidic residues" evidence="1">
    <location>
        <begin position="194"/>
        <end position="208"/>
    </location>
</feature>
<feature type="compositionally biased region" description="Low complexity" evidence="1">
    <location>
        <begin position="1010"/>
        <end position="1020"/>
    </location>
</feature>
<evidence type="ECO:0000313" key="3">
    <source>
        <dbReference type="Proteomes" id="UP001189429"/>
    </source>
</evidence>
<protein>
    <submittedName>
        <fullName evidence="2">Uncharacterized protein</fullName>
    </submittedName>
</protein>
<dbReference type="EMBL" id="CAUYUJ010002352">
    <property type="protein sequence ID" value="CAK0800400.1"/>
    <property type="molecule type" value="Genomic_DNA"/>
</dbReference>
<feature type="region of interest" description="Disordered" evidence="1">
    <location>
        <begin position="194"/>
        <end position="219"/>
    </location>
</feature>
<feature type="compositionally biased region" description="Basic and acidic residues" evidence="1">
    <location>
        <begin position="890"/>
        <end position="904"/>
    </location>
</feature>
<gene>
    <name evidence="2" type="ORF">PCOR1329_LOCUS8563</name>
</gene>
<proteinExistence type="predicted"/>